<dbReference type="Gene3D" id="3.40.630.30">
    <property type="match status" value="1"/>
</dbReference>
<dbReference type="PANTHER" id="PTHR43877:SF2">
    <property type="entry name" value="AMINOALKYLPHOSPHONATE N-ACETYLTRANSFERASE-RELATED"/>
    <property type="match status" value="1"/>
</dbReference>
<dbReference type="InterPro" id="IPR050832">
    <property type="entry name" value="Bact_Acetyltransf"/>
</dbReference>
<accession>A0ABW3WIL5</accession>
<dbReference type="CDD" id="cd04301">
    <property type="entry name" value="NAT_SF"/>
    <property type="match status" value="1"/>
</dbReference>
<dbReference type="EMBL" id="JBHTMC010000033">
    <property type="protein sequence ID" value="MFD1265389.1"/>
    <property type="molecule type" value="Genomic_DNA"/>
</dbReference>
<feature type="domain" description="N-acetyltransferase" evidence="3">
    <location>
        <begin position="10"/>
        <end position="168"/>
    </location>
</feature>
<dbReference type="Proteomes" id="UP001597158">
    <property type="component" value="Unassembled WGS sequence"/>
</dbReference>
<evidence type="ECO:0000313" key="4">
    <source>
        <dbReference type="EMBL" id="MFD1265389.1"/>
    </source>
</evidence>
<keyword evidence="1 4" id="KW-0808">Transferase</keyword>
<organism evidence="4 5">
    <name type="scientific">Thauera mechernichensis</name>
    <dbReference type="NCBI Taxonomy" id="82788"/>
    <lineage>
        <taxon>Bacteria</taxon>
        <taxon>Pseudomonadati</taxon>
        <taxon>Pseudomonadota</taxon>
        <taxon>Betaproteobacteria</taxon>
        <taxon>Rhodocyclales</taxon>
        <taxon>Zoogloeaceae</taxon>
        <taxon>Thauera</taxon>
    </lineage>
</organism>
<evidence type="ECO:0000256" key="2">
    <source>
        <dbReference type="ARBA" id="ARBA00023315"/>
    </source>
</evidence>
<gene>
    <name evidence="4" type="ORF">ACFQ4M_17595</name>
</gene>
<dbReference type="InterPro" id="IPR016181">
    <property type="entry name" value="Acyl_CoA_acyltransferase"/>
</dbReference>
<sequence>MEMEEVANGVTLRPMRQADLGAVLAIQRLAYGDDYQEGAEVFARKLALAPAACWFAEHGGKALGYVFAHPWSSGVPRLHAPIERLPDVLEQGFLHDLAVSPAARGLGLGRALFGKVQAWSRASNLQALGLVALADAVDFWRGLGFAADGAELPCGYGAGALYMRRSAV</sequence>
<evidence type="ECO:0000313" key="5">
    <source>
        <dbReference type="Proteomes" id="UP001597158"/>
    </source>
</evidence>
<protein>
    <submittedName>
        <fullName evidence="4">GNAT family N-acetyltransferase</fullName>
        <ecNumber evidence="4">2.3.-.-</ecNumber>
    </submittedName>
</protein>
<evidence type="ECO:0000256" key="1">
    <source>
        <dbReference type="ARBA" id="ARBA00022679"/>
    </source>
</evidence>
<dbReference type="EC" id="2.3.-.-" evidence="4"/>
<dbReference type="PANTHER" id="PTHR43877">
    <property type="entry name" value="AMINOALKYLPHOSPHONATE N-ACETYLTRANSFERASE-RELATED-RELATED"/>
    <property type="match status" value="1"/>
</dbReference>
<dbReference type="RefSeq" id="WP_277834874.1">
    <property type="nucleotide sequence ID" value="NZ_JARQZE010000017.1"/>
</dbReference>
<dbReference type="GO" id="GO:0016746">
    <property type="term" value="F:acyltransferase activity"/>
    <property type="evidence" value="ECO:0007669"/>
    <property type="project" value="UniProtKB-KW"/>
</dbReference>
<proteinExistence type="predicted"/>
<keyword evidence="2 4" id="KW-0012">Acyltransferase</keyword>
<keyword evidence="5" id="KW-1185">Reference proteome</keyword>
<reference evidence="5" key="1">
    <citation type="journal article" date="2019" name="Int. J. Syst. Evol. Microbiol.">
        <title>The Global Catalogue of Microorganisms (GCM) 10K type strain sequencing project: providing services to taxonomists for standard genome sequencing and annotation.</title>
        <authorList>
            <consortium name="The Broad Institute Genomics Platform"/>
            <consortium name="The Broad Institute Genome Sequencing Center for Infectious Disease"/>
            <person name="Wu L."/>
            <person name="Ma J."/>
        </authorList>
    </citation>
    <scope>NUCLEOTIDE SEQUENCE [LARGE SCALE GENOMIC DNA]</scope>
    <source>
        <strain evidence="5">CCUG 48884</strain>
    </source>
</reference>
<evidence type="ECO:0000259" key="3">
    <source>
        <dbReference type="PROSITE" id="PS51186"/>
    </source>
</evidence>
<dbReference type="PROSITE" id="PS51186">
    <property type="entry name" value="GNAT"/>
    <property type="match status" value="1"/>
</dbReference>
<dbReference type="SUPFAM" id="SSF55729">
    <property type="entry name" value="Acyl-CoA N-acyltransferases (Nat)"/>
    <property type="match status" value="1"/>
</dbReference>
<dbReference type="InterPro" id="IPR000182">
    <property type="entry name" value="GNAT_dom"/>
</dbReference>
<comment type="caution">
    <text evidence="4">The sequence shown here is derived from an EMBL/GenBank/DDBJ whole genome shotgun (WGS) entry which is preliminary data.</text>
</comment>
<name>A0ABW3WIL5_9RHOO</name>
<dbReference type="Pfam" id="PF00583">
    <property type="entry name" value="Acetyltransf_1"/>
    <property type="match status" value="1"/>
</dbReference>